<gene>
    <name evidence="4" type="ORF">AOLFYP35_01078</name>
</gene>
<accession>A0A6N2T0N4</accession>
<dbReference type="InterPro" id="IPR047589">
    <property type="entry name" value="DUF11_rpt"/>
</dbReference>
<evidence type="ECO:0008006" key="5">
    <source>
        <dbReference type="Google" id="ProtNLM"/>
    </source>
</evidence>
<evidence type="ECO:0000256" key="2">
    <source>
        <dbReference type="SAM" id="Phobius"/>
    </source>
</evidence>
<feature type="chain" id="PRO_5039125167" description="DUF11 domain-containing protein" evidence="3">
    <location>
        <begin position="40"/>
        <end position="348"/>
    </location>
</feature>
<evidence type="ECO:0000256" key="1">
    <source>
        <dbReference type="SAM" id="MobiDB-lite"/>
    </source>
</evidence>
<dbReference type="NCBIfam" id="TIGR01451">
    <property type="entry name" value="B_ant_repeat"/>
    <property type="match status" value="1"/>
</dbReference>
<sequence>MAFFSFTRQHRRRRVIFAALLSAAIACGFLGVSSTQLRAQADSYGGDLILLKDAAHVQMNGSQPAYDETGLPIGLDSTADAPIGNFKVGDWVLYRVNVLNRGNGIVNRFTVTDFIPQGITYQESWVRNCDMLNDFTVAPTDHLWVREGHSFDPNNGASGLEDVTFPCKRANPTMPKSFTHCNGQWNAESDTFGLASYATLYILGRVNKDGAGKTITNTAFITSSFTGATVSVPRWSADITVSPLAAGEQVEPVTDPSPCTPPTTETPSPTVSESTTPATPSTTPEPSTSTPTPSTSTSTTQIITPSTSTTPAKPELARTGIGLAVVGGTTLTVATAGAALATRRRRAE</sequence>
<reference evidence="4" key="1">
    <citation type="submission" date="2019-11" db="EMBL/GenBank/DDBJ databases">
        <authorList>
            <person name="Feng L."/>
        </authorList>
    </citation>
    <scope>NUCLEOTIDE SEQUENCE</scope>
    <source>
        <strain evidence="4">AodontolyticusLFYP35</strain>
    </source>
</reference>
<feature type="signal peptide" evidence="3">
    <location>
        <begin position="1"/>
        <end position="39"/>
    </location>
</feature>
<feature type="compositionally biased region" description="Low complexity" evidence="1">
    <location>
        <begin position="251"/>
        <end position="311"/>
    </location>
</feature>
<protein>
    <recommendedName>
        <fullName evidence="5">DUF11 domain-containing protein</fullName>
    </recommendedName>
</protein>
<name>A0A6N2T0N4_9ACTO</name>
<keyword evidence="3" id="KW-0732">Signal</keyword>
<keyword evidence="2" id="KW-1133">Transmembrane helix</keyword>
<feature type="transmembrane region" description="Helical" evidence="2">
    <location>
        <begin position="321"/>
        <end position="342"/>
    </location>
</feature>
<keyword evidence="2" id="KW-0472">Membrane</keyword>
<organism evidence="4">
    <name type="scientific">Schaalia odontolytica</name>
    <dbReference type="NCBI Taxonomy" id="1660"/>
    <lineage>
        <taxon>Bacteria</taxon>
        <taxon>Bacillati</taxon>
        <taxon>Actinomycetota</taxon>
        <taxon>Actinomycetes</taxon>
        <taxon>Actinomycetales</taxon>
        <taxon>Actinomycetaceae</taxon>
        <taxon>Schaalia</taxon>
    </lineage>
</organism>
<keyword evidence="2" id="KW-0812">Transmembrane</keyword>
<evidence type="ECO:0000313" key="4">
    <source>
        <dbReference type="EMBL" id="VYS98031.1"/>
    </source>
</evidence>
<feature type="region of interest" description="Disordered" evidence="1">
    <location>
        <begin position="246"/>
        <end position="315"/>
    </location>
</feature>
<dbReference type="EMBL" id="CACRSM010000002">
    <property type="protein sequence ID" value="VYS98031.1"/>
    <property type="molecule type" value="Genomic_DNA"/>
</dbReference>
<proteinExistence type="predicted"/>
<dbReference type="AlphaFoldDB" id="A0A6N2T0N4"/>
<evidence type="ECO:0000256" key="3">
    <source>
        <dbReference type="SAM" id="SignalP"/>
    </source>
</evidence>